<gene>
    <name evidence="1" type="ORF">E5329_03090</name>
</gene>
<reference evidence="1" key="1">
    <citation type="submission" date="2019-04" db="EMBL/GenBank/DDBJ databases">
        <title>Microbes associate with the intestines of laboratory mice.</title>
        <authorList>
            <person name="Navarre W."/>
            <person name="Wong E."/>
            <person name="Huang K."/>
            <person name="Tropini C."/>
            <person name="Ng K."/>
            <person name="Yu B."/>
        </authorList>
    </citation>
    <scope>NUCLEOTIDE SEQUENCE</scope>
    <source>
        <strain evidence="1">NM01_1-7b</strain>
    </source>
</reference>
<keyword evidence="2" id="KW-1185">Reference proteome</keyword>
<organism evidence="1 2">
    <name type="scientific">Petralouisia muris</name>
    <dbReference type="NCBI Taxonomy" id="3032872"/>
    <lineage>
        <taxon>Bacteria</taxon>
        <taxon>Bacillati</taxon>
        <taxon>Bacillota</taxon>
        <taxon>Clostridia</taxon>
        <taxon>Lachnospirales</taxon>
        <taxon>Lachnospiraceae</taxon>
        <taxon>Petralouisia</taxon>
    </lineage>
</organism>
<dbReference type="EMBL" id="SRYA01000004">
    <property type="protein sequence ID" value="TGY97850.1"/>
    <property type="molecule type" value="Genomic_DNA"/>
</dbReference>
<name>A0AC61S185_9FIRM</name>
<sequence>MIRKNDYLKNSIKQLFRKKWMSILFFCIIMLGTVFFTLGCSLWMGVQDSINQMKDSFTTIGTVTQKPDSMVTEQEWDAELQKYKITERASYTQILDEELLNSLDVTYINKVERRPFYGAVSPDFITGALTRDGAGSTSSLVEFSPLENSLPSSPVKVEIKNVYWGDGEPSMVGKEIWFCDHYREETEPLEAGKTYIAFLGMNIYGDTRIEEEYPLEYVPAAVFPDWKPSLRWQEVSAGFWNTEEGAVWQNLIDELNKLTFETVPVTPTENIELLSPFHDGQASIVEGEAISGDEYEDGSKVCLISQTFAKLNNLKVGDKVKLQMFFTDYENSNVLVASEGGGMSRLDILTPEGQKYDVFFESDYIIKGIYLYNSAGWNLYELVTDEIIIPSASVPEEKVRNVIAEGPMQGYNASFQIENGGINDFYKEFSKLPESSLLEITFDDKGYERFASQMNNMQTIAIIIFLVGFVSVVASSAFLLYSAIIKQRKRTAIERALGMSRRECKASLLTGIMLLTIIAACVGGTIGGIANEKMLNTASLEEDYFSSMYSKGIAGNKDEEMSIAVNQNIVRNSIVFAVSAEVLGVFAMSLFLIGRNLKVNPIQLLGVREEE</sequence>
<evidence type="ECO:0000313" key="1">
    <source>
        <dbReference type="EMBL" id="TGY97850.1"/>
    </source>
</evidence>
<protein>
    <submittedName>
        <fullName evidence="1">ABC transporter permease</fullName>
    </submittedName>
</protein>
<proteinExistence type="predicted"/>
<comment type="caution">
    <text evidence="1">The sequence shown here is derived from an EMBL/GenBank/DDBJ whole genome shotgun (WGS) entry which is preliminary data.</text>
</comment>
<accession>A0AC61S185</accession>
<dbReference type="Proteomes" id="UP000304953">
    <property type="component" value="Unassembled WGS sequence"/>
</dbReference>
<evidence type="ECO:0000313" key="2">
    <source>
        <dbReference type="Proteomes" id="UP000304953"/>
    </source>
</evidence>